<comment type="caution">
    <text evidence="1">The sequence shown here is derived from an EMBL/GenBank/DDBJ whole genome shotgun (WGS) entry which is preliminary data.</text>
</comment>
<dbReference type="Pfam" id="PF13835">
    <property type="entry name" value="DUF4194"/>
    <property type="match status" value="1"/>
</dbReference>
<name>C5S3W1_9PAST</name>
<organism evidence="1 2">
    <name type="scientific">Actinobacillus minor NM305</name>
    <dbReference type="NCBI Taxonomy" id="637911"/>
    <lineage>
        <taxon>Bacteria</taxon>
        <taxon>Pseudomonadati</taxon>
        <taxon>Pseudomonadota</taxon>
        <taxon>Gammaproteobacteria</taxon>
        <taxon>Pasteurellales</taxon>
        <taxon>Pasteurellaceae</taxon>
        <taxon>Actinobacillus</taxon>
    </lineage>
</organism>
<dbReference type="eggNOG" id="ENOG5031GHU">
    <property type="taxonomic scope" value="Bacteria"/>
</dbReference>
<dbReference type="InterPro" id="IPR025449">
    <property type="entry name" value="JetB"/>
</dbReference>
<accession>C5S3W1</accession>
<evidence type="ECO:0008006" key="3">
    <source>
        <dbReference type="Google" id="ProtNLM"/>
    </source>
</evidence>
<gene>
    <name evidence="1" type="ORF">AM305_01826</name>
</gene>
<evidence type="ECO:0000313" key="1">
    <source>
        <dbReference type="EMBL" id="EER46402.1"/>
    </source>
</evidence>
<proteinExistence type="predicted"/>
<protein>
    <recommendedName>
        <fullName evidence="3">DUF4194 domain-containing protein</fullName>
    </recommendedName>
</protein>
<evidence type="ECO:0000313" key="2">
    <source>
        <dbReference type="Proteomes" id="UP000005532"/>
    </source>
</evidence>
<sequence length="191" mass="22186">MSHTYSATLIQLTKGIFYRDENETLWVELIEKQAQIRDYFATLYLDLWLDEAEGYAFLKPKASEDESVEIPKLITRRQLSFHVSLMLALLRKQLVEFDSQGGATRLVLSLDELTELMQTFLPAQSNEAKQKDQIETLANKVVELGFLRKLKNTQNQPHFEVQRIIKAFIEADWLANFDNWLTACLESRGEK</sequence>
<dbReference type="OrthoDB" id="5295172at2"/>
<dbReference type="Proteomes" id="UP000005532">
    <property type="component" value="Unassembled WGS sequence"/>
</dbReference>
<dbReference type="EMBL" id="ACQL01000115">
    <property type="protein sequence ID" value="EER46402.1"/>
    <property type="molecule type" value="Genomic_DNA"/>
</dbReference>
<dbReference type="AlphaFoldDB" id="C5S3W1"/>
<dbReference type="RefSeq" id="WP_005825225.1">
    <property type="nucleotide sequence ID" value="NZ_ACQL01000115.1"/>
</dbReference>
<reference evidence="1 2" key="1">
    <citation type="journal article" date="2010" name="Vet. Microbiol.">
        <title>Production of haemolysins by strains of the Actinobacillus minor/porcitonsillarum complex.</title>
        <authorList>
            <person name="Arya G."/>
            <person name="Niven D.F."/>
        </authorList>
    </citation>
    <scope>NUCLEOTIDE SEQUENCE [LARGE SCALE GENOMIC DNA]</scope>
    <source>
        <strain evidence="1 2">NM305</strain>
    </source>
</reference>